<keyword evidence="3" id="KW-1185">Reference proteome</keyword>
<feature type="region of interest" description="Disordered" evidence="1">
    <location>
        <begin position="1158"/>
        <end position="1180"/>
    </location>
</feature>
<accession>A0ABN9RDD3</accession>
<protein>
    <submittedName>
        <fullName evidence="2">Uncharacterized protein</fullName>
    </submittedName>
</protein>
<name>A0ABN9RDD3_9DINO</name>
<comment type="caution">
    <text evidence="2">The sequence shown here is derived from an EMBL/GenBank/DDBJ whole genome shotgun (WGS) entry which is preliminary data.</text>
</comment>
<evidence type="ECO:0000256" key="1">
    <source>
        <dbReference type="SAM" id="MobiDB-lite"/>
    </source>
</evidence>
<proteinExistence type="predicted"/>
<gene>
    <name evidence="2" type="ORF">PCOR1329_LOCUS19734</name>
</gene>
<dbReference type="Proteomes" id="UP001189429">
    <property type="component" value="Unassembled WGS sequence"/>
</dbReference>
<sequence>MSSMTRRSRIHKTVGPQRGQAVLMVMRRYPKKTNGTNLIYAKPDRTFGVGDGSQGLEKAKEKQLESELYMTSLRGWISYVSLLRSGVVGIWGARAWGSTIGLLFLSWRAAVYFKAWHQVRWAVEKFEDGHNLLLEVDDLRAFLYVLHEGGKLELPIMMLTAIVALGPNLHRRCQRRPKAFLVGASPPANDVDNEMKAMVMNFLDEFIRPMAEEPPVGPDGVKASRRLLPLPGDSSRASSERVSALSEPTMDMHVDRMIDRLKKFEDTMITADRAASSRRPLEGASSTTATAASSTCPAIELGGPGGSEGAGVSLEPLRVAPRGPRERLLENPPNISAPPTFALPAGMTSRVAPELLVQTYGKRGGTVEFATEWVRMKELKRSHIGGERVEAAGSARGGAKNYVDHALRGFLQGRKRELSFALPRKCFMIPPVVITQAASGAKLIAFREAMGYDDLVASFSWTKQREEAGAAWMLDPICSDIDDVCVGQWSTPRSPGALSLACLVRAAEPLTVLAGRAAVTARRSAMSEELQQSNDDRAWYLFNAALTLSVPIGMRALPDGDASHVAALIFSETTFASRAASGANSCWGFVEKARRLAGAANSLAKQEPQAKLEAVIKTRGLALIGKALAAASVTALKGLQPFVLDDARGSAFALAEAKECFVFIMNSLRMARLAGDVPKGEKLSVSRVVGLGKKTPAMTHALFKKKELVEYIFHEALLSDKALHRDMAIFQTPLSIAQKFATSGADGLVASHRMSESGGSDGMGALFALKVAEHRDGADPKAKAMIDVARPVWAGAFDDEIAELTLQVGANYRAFVAARAGGPIPAAPDLDQHFGLSGVSELGGEQKEELRKFQEQRKQLRRKTVNFATLPIVGAASGADFATVRMQGARGGLSLGRRFGRKKGDVRAFVASAELSPPNIPILFDGRGRANRRVTGSLEDKSATGGPRALAERWRARAQPTKKEGPRAAARASSYTINNKEMAHFSPPLKGPRKAARRSVFNSRGETLSADATCAGISARRFPELPRMCHDAMASALGVASCAALENEHLRVQGGVDERGHPFSRSEVKPISFWQTSMEHREVTRVVDFAPGSGALAVAASGAVECEGIAGNEARRDWLDPIVGGRAMCEAGREDGRAEQLGGDAEFVEKARKYLGGTTTEARRLSTPVAEGGDEEGEGG</sequence>
<reference evidence="2" key="1">
    <citation type="submission" date="2023-10" db="EMBL/GenBank/DDBJ databases">
        <authorList>
            <person name="Chen Y."/>
            <person name="Shah S."/>
            <person name="Dougan E. K."/>
            <person name="Thang M."/>
            <person name="Chan C."/>
        </authorList>
    </citation>
    <scope>NUCLEOTIDE SEQUENCE [LARGE SCALE GENOMIC DNA]</scope>
</reference>
<evidence type="ECO:0000313" key="3">
    <source>
        <dbReference type="Proteomes" id="UP001189429"/>
    </source>
</evidence>
<organism evidence="2 3">
    <name type="scientific">Prorocentrum cordatum</name>
    <dbReference type="NCBI Taxonomy" id="2364126"/>
    <lineage>
        <taxon>Eukaryota</taxon>
        <taxon>Sar</taxon>
        <taxon>Alveolata</taxon>
        <taxon>Dinophyceae</taxon>
        <taxon>Prorocentrales</taxon>
        <taxon>Prorocentraceae</taxon>
        <taxon>Prorocentrum</taxon>
    </lineage>
</organism>
<dbReference type="EMBL" id="CAUYUJ010006333">
    <property type="protein sequence ID" value="CAK0817005.1"/>
    <property type="molecule type" value="Genomic_DNA"/>
</dbReference>
<feature type="region of interest" description="Disordered" evidence="1">
    <location>
        <begin position="274"/>
        <end position="293"/>
    </location>
</feature>
<feature type="compositionally biased region" description="Low complexity" evidence="1">
    <location>
        <begin position="284"/>
        <end position="293"/>
    </location>
</feature>
<evidence type="ECO:0000313" key="2">
    <source>
        <dbReference type="EMBL" id="CAK0817005.1"/>
    </source>
</evidence>